<reference evidence="2" key="1">
    <citation type="journal article" date="2021" name="Nat. Commun.">
        <title>Genetic determinants of endophytism in the Arabidopsis root mycobiome.</title>
        <authorList>
            <person name="Mesny F."/>
            <person name="Miyauchi S."/>
            <person name="Thiergart T."/>
            <person name="Pickel B."/>
            <person name="Atanasova L."/>
            <person name="Karlsson M."/>
            <person name="Huettel B."/>
            <person name="Barry K.W."/>
            <person name="Haridas S."/>
            <person name="Chen C."/>
            <person name="Bauer D."/>
            <person name="Andreopoulos W."/>
            <person name="Pangilinan J."/>
            <person name="LaButti K."/>
            <person name="Riley R."/>
            <person name="Lipzen A."/>
            <person name="Clum A."/>
            <person name="Drula E."/>
            <person name="Henrissat B."/>
            <person name="Kohler A."/>
            <person name="Grigoriev I.V."/>
            <person name="Martin F.M."/>
            <person name="Hacquard S."/>
        </authorList>
    </citation>
    <scope>NUCLEOTIDE SEQUENCE</scope>
    <source>
        <strain evidence="2">MPI-CAGE-AT-0147</strain>
    </source>
</reference>
<evidence type="ECO:0000259" key="1">
    <source>
        <dbReference type="PROSITE" id="PS50181"/>
    </source>
</evidence>
<proteinExistence type="predicted"/>
<keyword evidence="3" id="KW-1185">Reference proteome</keyword>
<accession>A0A9P9IG23</accession>
<organism evidence="2 3">
    <name type="scientific">Dactylonectria macrodidyma</name>
    <dbReference type="NCBI Taxonomy" id="307937"/>
    <lineage>
        <taxon>Eukaryota</taxon>
        <taxon>Fungi</taxon>
        <taxon>Dikarya</taxon>
        <taxon>Ascomycota</taxon>
        <taxon>Pezizomycotina</taxon>
        <taxon>Sordariomycetes</taxon>
        <taxon>Hypocreomycetidae</taxon>
        <taxon>Hypocreales</taxon>
        <taxon>Nectriaceae</taxon>
        <taxon>Dactylonectria</taxon>
    </lineage>
</organism>
<name>A0A9P9IG23_9HYPO</name>
<dbReference type="InterPro" id="IPR001810">
    <property type="entry name" value="F-box_dom"/>
</dbReference>
<dbReference type="Proteomes" id="UP000738349">
    <property type="component" value="Unassembled WGS sequence"/>
</dbReference>
<dbReference type="CDD" id="cd09917">
    <property type="entry name" value="F-box_SF"/>
    <property type="match status" value="1"/>
</dbReference>
<gene>
    <name evidence="2" type="ORF">EDB81DRAFT_814482</name>
</gene>
<evidence type="ECO:0000313" key="2">
    <source>
        <dbReference type="EMBL" id="KAH7120618.1"/>
    </source>
</evidence>
<sequence length="544" mass="61786">MEGSKFIKIGRSPITHLPPEILESILCQLPNSDIKSLRATCIHLNQVVPLRLSRVFLSPNPVNVDVFRAIADHEIFRKNIIEIIYDDARFADSLAEGEVSVRDFNDDSDDYNDIGDVSGVPAWYLRQYRDNAGCIDFYGVQDVKRPHHIEVAERFKSRPSPAESYRLYQDLLRGQDQVIAANSDAGALRYGLSRFTNLQRITITPAAHGSPVQPLYQTPMIRSLPPGLIYPLPRGWPIAEEGENEPFAESWYGDEKSKWRGFCLVTSVAAQYFRENPAASIFEFVVDTNHLLTGISCRLFDDAGSPEYKDLVTILSQPGLSRIDMSLLVGGQDEQGWHAFRSGCLHRALRRAPGLQCVKLSTNLGDPENLDDPMATDGEDHWMPLRTIFPVEMWPNLRHFCLSRFIVKQADVVRLLLALPLTLQSVELSFLSFVQNSDHYQGLLEDMRSKLGWRERPATERPKIVIYGDHEPQVQEKPIDVSHEAENFLYGDGKNPFQRSAIASGTGLRVDKFDPNFERPNACSLDLMRLGIVEKDDWYRKHHR</sequence>
<dbReference type="AlphaFoldDB" id="A0A9P9IG23"/>
<comment type="caution">
    <text evidence="2">The sequence shown here is derived from an EMBL/GenBank/DDBJ whole genome shotgun (WGS) entry which is preliminary data.</text>
</comment>
<protein>
    <recommendedName>
        <fullName evidence="1">F-box domain-containing protein</fullName>
    </recommendedName>
</protein>
<dbReference type="OrthoDB" id="5422579at2759"/>
<dbReference type="InterPro" id="IPR036047">
    <property type="entry name" value="F-box-like_dom_sf"/>
</dbReference>
<dbReference type="PROSITE" id="PS50181">
    <property type="entry name" value="FBOX"/>
    <property type="match status" value="1"/>
</dbReference>
<dbReference type="SUPFAM" id="SSF81383">
    <property type="entry name" value="F-box domain"/>
    <property type="match status" value="1"/>
</dbReference>
<feature type="domain" description="F-box" evidence="1">
    <location>
        <begin position="11"/>
        <end position="59"/>
    </location>
</feature>
<dbReference type="EMBL" id="JAGMUV010000025">
    <property type="protein sequence ID" value="KAH7120618.1"/>
    <property type="molecule type" value="Genomic_DNA"/>
</dbReference>
<dbReference type="Pfam" id="PF00646">
    <property type="entry name" value="F-box"/>
    <property type="match status" value="1"/>
</dbReference>
<evidence type="ECO:0000313" key="3">
    <source>
        <dbReference type="Proteomes" id="UP000738349"/>
    </source>
</evidence>